<dbReference type="EMBL" id="JABFTP020000062">
    <property type="protein sequence ID" value="KAL3274016.1"/>
    <property type="molecule type" value="Genomic_DNA"/>
</dbReference>
<name>A0ABD2N724_9CUCU</name>
<evidence type="ECO:0000256" key="1">
    <source>
        <dbReference type="SAM" id="MobiDB-lite"/>
    </source>
</evidence>
<proteinExistence type="predicted"/>
<dbReference type="AlphaFoldDB" id="A0ABD2N724"/>
<gene>
    <name evidence="2" type="ORF">HHI36_015434</name>
</gene>
<dbReference type="Proteomes" id="UP001516400">
    <property type="component" value="Unassembled WGS sequence"/>
</dbReference>
<feature type="compositionally biased region" description="Basic and acidic residues" evidence="1">
    <location>
        <begin position="1"/>
        <end position="13"/>
    </location>
</feature>
<feature type="region of interest" description="Disordered" evidence="1">
    <location>
        <begin position="1"/>
        <end position="24"/>
    </location>
</feature>
<accession>A0ABD2N724</accession>
<evidence type="ECO:0000313" key="3">
    <source>
        <dbReference type="Proteomes" id="UP001516400"/>
    </source>
</evidence>
<organism evidence="2 3">
    <name type="scientific">Cryptolaemus montrouzieri</name>
    <dbReference type="NCBI Taxonomy" id="559131"/>
    <lineage>
        <taxon>Eukaryota</taxon>
        <taxon>Metazoa</taxon>
        <taxon>Ecdysozoa</taxon>
        <taxon>Arthropoda</taxon>
        <taxon>Hexapoda</taxon>
        <taxon>Insecta</taxon>
        <taxon>Pterygota</taxon>
        <taxon>Neoptera</taxon>
        <taxon>Endopterygota</taxon>
        <taxon>Coleoptera</taxon>
        <taxon>Polyphaga</taxon>
        <taxon>Cucujiformia</taxon>
        <taxon>Coccinelloidea</taxon>
        <taxon>Coccinellidae</taxon>
        <taxon>Scymninae</taxon>
        <taxon>Scymnini</taxon>
        <taxon>Cryptolaemus</taxon>
    </lineage>
</organism>
<feature type="non-terminal residue" evidence="2">
    <location>
        <position position="114"/>
    </location>
</feature>
<protein>
    <recommendedName>
        <fullName evidence="4">Reverse transcriptase</fullName>
    </recommendedName>
</protein>
<sequence>MISEKWRETEKNLKKWKSSRSQGGQKVHKLRNTYGIVIAERSEINNVIREYYVKLYASSRDSPPTNEVPVILNVGSKEIPEIDYIEISLALNQMKNGRIPGEDRITTEMLKLVG</sequence>
<reference evidence="2 3" key="1">
    <citation type="journal article" date="2021" name="BMC Biol.">
        <title>Horizontally acquired antibacterial genes associated with adaptive radiation of ladybird beetles.</title>
        <authorList>
            <person name="Li H.S."/>
            <person name="Tang X.F."/>
            <person name="Huang Y.H."/>
            <person name="Xu Z.Y."/>
            <person name="Chen M.L."/>
            <person name="Du X.Y."/>
            <person name="Qiu B.Y."/>
            <person name="Chen P.T."/>
            <person name="Zhang W."/>
            <person name="Slipinski A."/>
            <person name="Escalona H.E."/>
            <person name="Waterhouse R.M."/>
            <person name="Zwick A."/>
            <person name="Pang H."/>
        </authorList>
    </citation>
    <scope>NUCLEOTIDE SEQUENCE [LARGE SCALE GENOMIC DNA]</scope>
    <source>
        <strain evidence="2">SYSU2018</strain>
    </source>
</reference>
<evidence type="ECO:0008006" key="4">
    <source>
        <dbReference type="Google" id="ProtNLM"/>
    </source>
</evidence>
<evidence type="ECO:0000313" key="2">
    <source>
        <dbReference type="EMBL" id="KAL3274016.1"/>
    </source>
</evidence>
<keyword evidence="3" id="KW-1185">Reference proteome</keyword>
<comment type="caution">
    <text evidence="2">The sequence shown here is derived from an EMBL/GenBank/DDBJ whole genome shotgun (WGS) entry which is preliminary data.</text>
</comment>